<dbReference type="PANTHER" id="PTHR43802:SF1">
    <property type="entry name" value="IP11341P-RELATED"/>
    <property type="match status" value="1"/>
</dbReference>
<dbReference type="Gene3D" id="3.90.226.10">
    <property type="entry name" value="2-enoyl-CoA Hydratase, Chain A, domain 1"/>
    <property type="match status" value="1"/>
</dbReference>
<accession>A0ABT2I7M3</accession>
<comment type="similarity">
    <text evidence="1">Belongs to the enoyl-CoA hydratase/isomerase family.</text>
</comment>
<evidence type="ECO:0000313" key="2">
    <source>
        <dbReference type="EMBL" id="MCT2400806.1"/>
    </source>
</evidence>
<dbReference type="InterPro" id="IPR029045">
    <property type="entry name" value="ClpP/crotonase-like_dom_sf"/>
</dbReference>
<dbReference type="SUPFAM" id="SSF52096">
    <property type="entry name" value="ClpP/crotonase"/>
    <property type="match status" value="1"/>
</dbReference>
<dbReference type="CDD" id="cd06558">
    <property type="entry name" value="crotonase-like"/>
    <property type="match status" value="1"/>
</dbReference>
<reference evidence="2" key="1">
    <citation type="submission" date="2022-09" db="EMBL/GenBank/DDBJ databases">
        <title>Novosphingobium sp. Nov., a polycyclic aromatic hydrocarbon-degrading bacterium isolated form mangrove sediments in HongKong.</title>
        <authorList>
            <person name="Hu Z."/>
        </authorList>
    </citation>
    <scope>NUCLEOTIDE SEQUENCE</scope>
    <source>
        <strain evidence="2">HK4-1</strain>
    </source>
</reference>
<dbReference type="RefSeq" id="WP_260046897.1">
    <property type="nucleotide sequence ID" value="NZ_JANZXA010000010.1"/>
</dbReference>
<comment type="caution">
    <text evidence="2">The sequence shown here is derived from an EMBL/GenBank/DDBJ whole genome shotgun (WGS) entry which is preliminary data.</text>
</comment>
<dbReference type="PANTHER" id="PTHR43802">
    <property type="entry name" value="ENOYL-COA HYDRATASE"/>
    <property type="match status" value="1"/>
</dbReference>
<dbReference type="Pfam" id="PF00378">
    <property type="entry name" value="ECH_1"/>
    <property type="match status" value="1"/>
</dbReference>
<dbReference type="InterPro" id="IPR001753">
    <property type="entry name" value="Enoyl-CoA_hydra/iso"/>
</dbReference>
<organism evidence="2 3">
    <name type="scientific">Novosphingobium mangrovi</name>
    <name type="common">ex Huang et al. 2023</name>
    <dbReference type="NCBI Taxonomy" id="2976432"/>
    <lineage>
        <taxon>Bacteria</taxon>
        <taxon>Pseudomonadati</taxon>
        <taxon>Pseudomonadota</taxon>
        <taxon>Alphaproteobacteria</taxon>
        <taxon>Sphingomonadales</taxon>
        <taxon>Sphingomonadaceae</taxon>
        <taxon>Novosphingobium</taxon>
    </lineage>
</organism>
<name>A0ABT2I7M3_9SPHN</name>
<sequence>MFSAAFRVSAAELTMSAGQWREPVAIIDLDAESGDVPDMNLPACPVVGIGSPDHPLGHRMDTIVEPHFDGAAMTEAASRHPVAAACVAQLLRLLPALSREQGLTAESFAYAMLQGSEAHRAWIAASPSPDPLPEGHVEVAREGDELYVTLDRPAAGNAIDRPMRDGLHEAFALASADASITRVVLRGNGKTFSLGADLSEFGTTTDPATAHMIRFATLPAREAVRCADRLEAHVDGACVGAGLELAAFARRITASRRSWFQLPELAMGILPGAGGCVSLTHRIGRQRTLLMILSGRRIAARQALDWGLVDALVDAAP</sequence>
<dbReference type="EMBL" id="JANZXA010000010">
    <property type="protein sequence ID" value="MCT2400806.1"/>
    <property type="molecule type" value="Genomic_DNA"/>
</dbReference>
<gene>
    <name evidence="2" type="ORF">NZK81_14725</name>
</gene>
<proteinExistence type="inferred from homology"/>
<dbReference type="Proteomes" id="UP001165583">
    <property type="component" value="Unassembled WGS sequence"/>
</dbReference>
<evidence type="ECO:0000256" key="1">
    <source>
        <dbReference type="ARBA" id="ARBA00005254"/>
    </source>
</evidence>
<keyword evidence="3" id="KW-1185">Reference proteome</keyword>
<evidence type="ECO:0000313" key="3">
    <source>
        <dbReference type="Proteomes" id="UP001165583"/>
    </source>
</evidence>
<protein>
    <submittedName>
        <fullName evidence="2">Enoyl-CoA hydratase/isomerase family protein</fullName>
    </submittedName>
</protein>